<organism evidence="1 2">
    <name type="scientific">Stylonychia lemnae</name>
    <name type="common">Ciliate</name>
    <dbReference type="NCBI Taxonomy" id="5949"/>
    <lineage>
        <taxon>Eukaryota</taxon>
        <taxon>Sar</taxon>
        <taxon>Alveolata</taxon>
        <taxon>Ciliophora</taxon>
        <taxon>Intramacronucleata</taxon>
        <taxon>Spirotrichea</taxon>
        <taxon>Stichotrichia</taxon>
        <taxon>Sporadotrichida</taxon>
        <taxon>Oxytrichidae</taxon>
        <taxon>Stylonychinae</taxon>
        <taxon>Stylonychia</taxon>
    </lineage>
</organism>
<name>A0A078B6Q0_STYLE</name>
<gene>
    <name evidence="1" type="primary">Contig15756.g16790</name>
    <name evidence="1" type="ORF">STYLEM_18375</name>
</gene>
<protein>
    <submittedName>
        <fullName evidence="1">Uncharacterized protein</fullName>
    </submittedName>
</protein>
<proteinExistence type="predicted"/>
<evidence type="ECO:0000313" key="2">
    <source>
        <dbReference type="Proteomes" id="UP000039865"/>
    </source>
</evidence>
<dbReference type="InParanoid" id="A0A078B6Q0"/>
<dbReference type="OrthoDB" id="321127at2759"/>
<sequence>MSSAIEEFEKRISHLEQEFNKSRKEGINKIAEFAAAKFGQNIEIYFPKFAMLYDDFHGFKQSSTQEYELLRRGVRQESSGTTAKIEQIKLDIDKFKQSVLFQQKSITDSPIFVDLQDQVRNQINELEQVKMRIKNMPTAEKMETVDMRFREYISYEQFKDFQNDLPRKFCTQDQAKELKDANTRCDMKFKLFVSQEDLRKALIQVDTNIEKKLAQRVSQEELSDGLQALDETITEKINSFQSTLNTNKNIFAQFNRDFTHIQDDLKYLDEQVQKRMEIEDGDRLWNNFRKFCKFDDLKDLYNKTVPEIQKFEQKIIDFTQEMEKSRIMIRRFDEVISEKASKLNIKEVYQHIQATTTPLTEFQIISKQYQEKLDKDQGRIKNIEEMIDILGKQISKDIYQAVRRATHHLTKQTDGQTNITDNSSSFEEIKQQMNIKVDRQELQDIANQKSNKKDTELSLRWIDIIHKQLKQIAILITEILKQDLAPSNTQTNLEHSKQNTKAFLFQQALLISQWMSKFDSENINEYYDSQQMPSEVEAFEKYVQESLQNVDGLLLSPNNFNLNHNIKLKSKSVVSNKNAPTNIMIVNNRINYGSERRAKSKNLMSKMNMTLNIHGGMNSGTGIVQEFDPLIKTNSSFSNKKDSRYYLVKSSLQETASESLQKSKIKFHRDKLRLDYGSLTAVNSPRNNKESLSQLINEKFGTKNDYQHPLKLITLHETHRKQSMGDEFIHSDQNSFEQSTTLRLTPINLPGIR</sequence>
<keyword evidence="2" id="KW-1185">Reference proteome</keyword>
<dbReference type="AlphaFoldDB" id="A0A078B6Q0"/>
<dbReference type="EMBL" id="CCKQ01017365">
    <property type="protein sequence ID" value="CDW89243.1"/>
    <property type="molecule type" value="Genomic_DNA"/>
</dbReference>
<dbReference type="Proteomes" id="UP000039865">
    <property type="component" value="Unassembled WGS sequence"/>
</dbReference>
<accession>A0A078B6Q0</accession>
<reference evidence="1 2" key="1">
    <citation type="submission" date="2014-06" db="EMBL/GenBank/DDBJ databases">
        <authorList>
            <person name="Swart Estienne"/>
        </authorList>
    </citation>
    <scope>NUCLEOTIDE SEQUENCE [LARGE SCALE GENOMIC DNA]</scope>
    <source>
        <strain evidence="1 2">130c</strain>
    </source>
</reference>
<evidence type="ECO:0000313" key="1">
    <source>
        <dbReference type="EMBL" id="CDW89243.1"/>
    </source>
</evidence>